<dbReference type="AlphaFoldDB" id="A0ABD5RQL4"/>
<dbReference type="Pfam" id="PF04967">
    <property type="entry name" value="HTH_10"/>
    <property type="match status" value="1"/>
</dbReference>
<proteinExistence type="predicted"/>
<comment type="caution">
    <text evidence="5">The sequence shown here is derived from an EMBL/GenBank/DDBJ whole genome shotgun (WGS) entry which is preliminary data.</text>
</comment>
<feature type="domain" description="HTH bat-type" evidence="3">
    <location>
        <begin position="161"/>
        <end position="212"/>
    </location>
</feature>
<evidence type="ECO:0000259" key="4">
    <source>
        <dbReference type="Pfam" id="PF24278"/>
    </source>
</evidence>
<sequence length="217" mass="23637">MRYVTIAIHPPNGSIHPVGASIAETPGVEREALLYVDALFDGNGLLFYRLHGDISPLGGRLDAQEEVIDYEVLDVTGDTSYIYVYVESGQPAGLLMYLAQKYALVVETPIEFGPDGAVVITVAGTQENLQEAFHEFPADIAVHVESAGEYTPGHGQLLTSLTDRQREVLETAFKLGYYDVPRDATHECIAAELDVATSTIDEHLRKAESRLFGSLLG</sequence>
<feature type="domain" description="HVO-0513-like N-terminal" evidence="4">
    <location>
        <begin position="16"/>
        <end position="150"/>
    </location>
</feature>
<keyword evidence="2" id="KW-0804">Transcription</keyword>
<dbReference type="InterPro" id="IPR036388">
    <property type="entry name" value="WH-like_DNA-bd_sf"/>
</dbReference>
<dbReference type="PANTHER" id="PTHR34236:SF1">
    <property type="entry name" value="DIMETHYL SULFOXIDE REDUCTASE TRANSCRIPTIONAL ACTIVATOR"/>
    <property type="match status" value="1"/>
</dbReference>
<evidence type="ECO:0000256" key="2">
    <source>
        <dbReference type="ARBA" id="ARBA00023163"/>
    </source>
</evidence>
<reference evidence="5 6" key="1">
    <citation type="journal article" date="2019" name="Int. J. Syst. Evol. Microbiol.">
        <title>The Global Catalogue of Microorganisms (GCM) 10K type strain sequencing project: providing services to taxonomists for standard genome sequencing and annotation.</title>
        <authorList>
            <consortium name="The Broad Institute Genomics Platform"/>
            <consortium name="The Broad Institute Genome Sequencing Center for Infectious Disease"/>
            <person name="Wu L."/>
            <person name="Ma J."/>
        </authorList>
    </citation>
    <scope>NUCLEOTIDE SEQUENCE [LARGE SCALE GENOMIC DNA]</scope>
    <source>
        <strain evidence="5 6">CGMCC 1.12543</strain>
    </source>
</reference>
<dbReference type="Gene3D" id="1.10.10.10">
    <property type="entry name" value="Winged helix-like DNA-binding domain superfamily/Winged helix DNA-binding domain"/>
    <property type="match status" value="1"/>
</dbReference>
<dbReference type="InterPro" id="IPR056493">
    <property type="entry name" value="HVO_0513_N"/>
</dbReference>
<name>A0ABD5RQL4_9EURY</name>
<evidence type="ECO:0000313" key="6">
    <source>
        <dbReference type="Proteomes" id="UP001596099"/>
    </source>
</evidence>
<gene>
    <name evidence="5" type="ORF">ACFPYI_15800</name>
</gene>
<dbReference type="Pfam" id="PF24278">
    <property type="entry name" value="HVO_0513_N"/>
    <property type="match status" value="1"/>
</dbReference>
<keyword evidence="6" id="KW-1185">Reference proteome</keyword>
<dbReference type="Proteomes" id="UP001596099">
    <property type="component" value="Unassembled WGS sequence"/>
</dbReference>
<dbReference type="EMBL" id="JBHSQH010000001">
    <property type="protein sequence ID" value="MFC5972801.1"/>
    <property type="molecule type" value="Genomic_DNA"/>
</dbReference>
<accession>A0ABD5RQL4</accession>
<organism evidence="5 6">
    <name type="scientific">Halomarina salina</name>
    <dbReference type="NCBI Taxonomy" id="1872699"/>
    <lineage>
        <taxon>Archaea</taxon>
        <taxon>Methanobacteriati</taxon>
        <taxon>Methanobacteriota</taxon>
        <taxon>Stenosarchaea group</taxon>
        <taxon>Halobacteria</taxon>
        <taxon>Halobacteriales</taxon>
        <taxon>Natronomonadaceae</taxon>
        <taxon>Halomarina</taxon>
    </lineage>
</organism>
<keyword evidence="1" id="KW-0805">Transcription regulation</keyword>
<evidence type="ECO:0000259" key="3">
    <source>
        <dbReference type="Pfam" id="PF04967"/>
    </source>
</evidence>
<protein>
    <submittedName>
        <fullName evidence="5">Helix-turn-helix domain-containing protein</fullName>
    </submittedName>
</protein>
<evidence type="ECO:0000313" key="5">
    <source>
        <dbReference type="EMBL" id="MFC5972801.1"/>
    </source>
</evidence>
<evidence type="ECO:0000256" key="1">
    <source>
        <dbReference type="ARBA" id="ARBA00023015"/>
    </source>
</evidence>
<dbReference type="InterPro" id="IPR007050">
    <property type="entry name" value="HTH_bacterioopsin"/>
</dbReference>
<dbReference type="RefSeq" id="WP_247416636.1">
    <property type="nucleotide sequence ID" value="NZ_JALLGW010000001.1"/>
</dbReference>
<dbReference type="PANTHER" id="PTHR34236">
    <property type="entry name" value="DIMETHYL SULFOXIDE REDUCTASE TRANSCRIPTIONAL ACTIVATOR"/>
    <property type="match status" value="1"/>
</dbReference>